<dbReference type="KEGG" id="dmm:dnm_070400"/>
<sequence length="41" mass="4624">MTDFLKNEKAAALNLSEIRSASHEVRSSVSEKISARNYWAL</sequence>
<dbReference type="EMBL" id="CP061800">
    <property type="protein sequence ID" value="QTA90976.1"/>
    <property type="molecule type" value="Genomic_DNA"/>
</dbReference>
<evidence type="ECO:0000313" key="2">
    <source>
        <dbReference type="Proteomes" id="UP000663722"/>
    </source>
</evidence>
<protein>
    <submittedName>
        <fullName evidence="1">Uncharacterized protein</fullName>
    </submittedName>
</protein>
<dbReference type="RefSeq" id="WP_276571820.1">
    <property type="nucleotide sequence ID" value="NZ_CP061800.1"/>
</dbReference>
<evidence type="ECO:0000313" key="1">
    <source>
        <dbReference type="EMBL" id="QTA90976.1"/>
    </source>
</evidence>
<dbReference type="Proteomes" id="UP000663722">
    <property type="component" value="Chromosome"/>
</dbReference>
<gene>
    <name evidence="1" type="ORF">dnm_070400</name>
</gene>
<name>A0A975BSQ0_9BACT</name>
<organism evidence="1 2">
    <name type="scientific">Desulfonema magnum</name>
    <dbReference type="NCBI Taxonomy" id="45655"/>
    <lineage>
        <taxon>Bacteria</taxon>
        <taxon>Pseudomonadati</taxon>
        <taxon>Thermodesulfobacteriota</taxon>
        <taxon>Desulfobacteria</taxon>
        <taxon>Desulfobacterales</taxon>
        <taxon>Desulfococcaceae</taxon>
        <taxon>Desulfonema</taxon>
    </lineage>
</organism>
<accession>A0A975BSQ0</accession>
<reference evidence="1" key="1">
    <citation type="journal article" date="2021" name="Microb. Physiol.">
        <title>Proteogenomic Insights into the Physiology of Marine, Sulfate-Reducing, Filamentous Desulfonema limicola and Desulfonema magnum.</title>
        <authorList>
            <person name="Schnaars V."/>
            <person name="Wohlbrand L."/>
            <person name="Scheve S."/>
            <person name="Hinrichs C."/>
            <person name="Reinhardt R."/>
            <person name="Rabus R."/>
        </authorList>
    </citation>
    <scope>NUCLEOTIDE SEQUENCE</scope>
    <source>
        <strain evidence="1">4be13</strain>
    </source>
</reference>
<keyword evidence="2" id="KW-1185">Reference proteome</keyword>
<dbReference type="AlphaFoldDB" id="A0A975BSQ0"/>
<proteinExistence type="predicted"/>